<feature type="non-terminal residue" evidence="1">
    <location>
        <position position="1"/>
    </location>
</feature>
<organism evidence="1">
    <name type="scientific">marine sediment metagenome</name>
    <dbReference type="NCBI Taxonomy" id="412755"/>
    <lineage>
        <taxon>unclassified sequences</taxon>
        <taxon>metagenomes</taxon>
        <taxon>ecological metagenomes</taxon>
    </lineage>
</organism>
<name>A0A0F8ZHX5_9ZZZZ</name>
<gene>
    <name evidence="1" type="ORF">LCGC14_2771110</name>
</gene>
<reference evidence="1" key="1">
    <citation type="journal article" date="2015" name="Nature">
        <title>Complex archaea that bridge the gap between prokaryotes and eukaryotes.</title>
        <authorList>
            <person name="Spang A."/>
            <person name="Saw J.H."/>
            <person name="Jorgensen S.L."/>
            <person name="Zaremba-Niedzwiedzka K."/>
            <person name="Martijn J."/>
            <person name="Lind A.E."/>
            <person name="van Eijk R."/>
            <person name="Schleper C."/>
            <person name="Guy L."/>
            <person name="Ettema T.J."/>
        </authorList>
    </citation>
    <scope>NUCLEOTIDE SEQUENCE</scope>
</reference>
<accession>A0A0F8ZHX5</accession>
<protein>
    <submittedName>
        <fullName evidence="1">Uncharacterized protein</fullName>
    </submittedName>
</protein>
<dbReference type="EMBL" id="LAZR01051208">
    <property type="protein sequence ID" value="KKK85655.1"/>
    <property type="molecule type" value="Genomic_DNA"/>
</dbReference>
<evidence type="ECO:0000313" key="1">
    <source>
        <dbReference type="EMBL" id="KKK85655.1"/>
    </source>
</evidence>
<comment type="caution">
    <text evidence="1">The sequence shown here is derived from an EMBL/GenBank/DDBJ whole genome shotgun (WGS) entry which is preliminary data.</text>
</comment>
<sequence>INTFVGITAALKTANIPLAIAIGTMGAVQTALIAATPLPALAEGGRLEKGQIGIVGEEGPELFAPDTGGTIIPMREGAGLAGLRPIYLTIAPSYQISAIDEIGVDEFMRNRGLPAMVEAIKIGIMKAELQEALRIK</sequence>
<proteinExistence type="predicted"/>
<dbReference type="AlphaFoldDB" id="A0A0F8ZHX5"/>